<evidence type="ECO:0000313" key="2">
    <source>
        <dbReference type="Proteomes" id="UP001165083"/>
    </source>
</evidence>
<dbReference type="EMBL" id="BSXW01000224">
    <property type="protein sequence ID" value="GMF15498.1"/>
    <property type="molecule type" value="Genomic_DNA"/>
</dbReference>
<sequence length="233" mass="25857">MADASIVIIILGSVEIKNPGAAGHEMKRRLMEICDSLRKKGKQVCLATVASPDPTAAETDSASETLNSALEQFCKRYEETCVPVCSRPTNTGRCDVSDSTSTEEFPVILGPRLDTYAFRRESALSFDKYHFNSQVRMSLSVLIPNCWPLKQDQVHHYYVLWLAYLHSVVVPTASSQHGGFLGPHDDGCGMDHVEGAAQPRHVRQGTVRLELRCDLSRRGLGYLYSWKATPPAF</sequence>
<evidence type="ECO:0000313" key="1">
    <source>
        <dbReference type="EMBL" id="GMF15498.1"/>
    </source>
</evidence>
<comment type="caution">
    <text evidence="1">The sequence shown here is derived from an EMBL/GenBank/DDBJ whole genome shotgun (WGS) entry which is preliminary data.</text>
</comment>
<dbReference type="AlphaFoldDB" id="A0A9W6TLF8"/>
<keyword evidence="2" id="KW-1185">Reference proteome</keyword>
<accession>A0A9W6TLF8</accession>
<proteinExistence type="predicted"/>
<name>A0A9W6TLF8_9STRA</name>
<dbReference type="OrthoDB" id="57748at2759"/>
<protein>
    <submittedName>
        <fullName evidence="1">Unnamed protein product</fullName>
    </submittedName>
</protein>
<dbReference type="SUPFAM" id="SSF52266">
    <property type="entry name" value="SGNH hydrolase"/>
    <property type="match status" value="1"/>
</dbReference>
<gene>
    <name evidence="1" type="ORF">Plil01_000533900</name>
</gene>
<organism evidence="1 2">
    <name type="scientific">Phytophthora lilii</name>
    <dbReference type="NCBI Taxonomy" id="2077276"/>
    <lineage>
        <taxon>Eukaryota</taxon>
        <taxon>Sar</taxon>
        <taxon>Stramenopiles</taxon>
        <taxon>Oomycota</taxon>
        <taxon>Peronosporomycetes</taxon>
        <taxon>Peronosporales</taxon>
        <taxon>Peronosporaceae</taxon>
        <taxon>Phytophthora</taxon>
    </lineage>
</organism>
<reference evidence="1" key="1">
    <citation type="submission" date="2023-04" db="EMBL/GenBank/DDBJ databases">
        <title>Phytophthora lilii NBRC 32176.</title>
        <authorList>
            <person name="Ichikawa N."/>
            <person name="Sato H."/>
            <person name="Tonouchi N."/>
        </authorList>
    </citation>
    <scope>NUCLEOTIDE SEQUENCE</scope>
    <source>
        <strain evidence="1">NBRC 32176</strain>
    </source>
</reference>
<dbReference type="Proteomes" id="UP001165083">
    <property type="component" value="Unassembled WGS sequence"/>
</dbReference>